<dbReference type="InterPro" id="IPR027417">
    <property type="entry name" value="P-loop_NTPase"/>
</dbReference>
<dbReference type="Proteomes" id="UP000001975">
    <property type="component" value="Chromosome"/>
</dbReference>
<dbReference type="EMBL" id="AM180088">
    <property type="protein sequence ID" value="CAJ52207.2"/>
    <property type="molecule type" value="Genomic_DNA"/>
</dbReference>
<dbReference type="GO" id="GO:0016887">
    <property type="term" value="F:ATP hydrolysis activity"/>
    <property type="evidence" value="ECO:0007669"/>
    <property type="project" value="InterPro"/>
</dbReference>
<evidence type="ECO:0000256" key="2">
    <source>
        <dbReference type="ARBA" id="ARBA00049666"/>
    </source>
</evidence>
<dbReference type="STRING" id="362976.HQ_2080A"/>
<dbReference type="PANTHER" id="PTHR32114:SF2">
    <property type="entry name" value="ABC TRANSPORTER ABCH.3"/>
    <property type="match status" value="1"/>
</dbReference>
<reference evidence="5 6" key="1">
    <citation type="journal article" date="2006" name="BMC Genomics">
        <title>The genome of the square archaeon Haloquadratum walsbyi: life at the limits of water activity.</title>
        <authorList>
            <person name="Bolhuis H.H."/>
            <person name="Palm P.P."/>
            <person name="Wende A.W."/>
            <person name="Falb M.M."/>
            <person name="Rampp M.M."/>
            <person name="Rodriguez-Valera F.F."/>
            <person name="Pfeiffer F.F."/>
            <person name="Oesterhelt D.D."/>
        </authorList>
    </citation>
    <scope>NUCLEOTIDE SEQUENCE [LARGE SCALE GENOMIC DNA]</scope>
    <source>
        <strain evidence="6">DSM 16790 / HBSQ001</strain>
    </source>
</reference>
<evidence type="ECO:0000259" key="4">
    <source>
        <dbReference type="Pfam" id="PF13476"/>
    </source>
</evidence>
<dbReference type="PANTHER" id="PTHR32114">
    <property type="entry name" value="ABC TRANSPORTER ABCH.3"/>
    <property type="match status" value="1"/>
</dbReference>
<dbReference type="KEGG" id="hwa:HQ_2080A"/>
<evidence type="ECO:0000313" key="6">
    <source>
        <dbReference type="Proteomes" id="UP000001975"/>
    </source>
</evidence>
<feature type="coiled-coil region" evidence="3">
    <location>
        <begin position="390"/>
        <end position="484"/>
    </location>
</feature>
<keyword evidence="1 3" id="KW-0175">Coiled coil</keyword>
<dbReference type="Gene3D" id="1.10.287.1490">
    <property type="match status" value="1"/>
</dbReference>
<sequence length="654" mass="74841">MTEILQIKMNNYRQYEGLNKIDLSTIGNKKINVIEGQNGAGKSNILNAVSLCFYNQETHQETTGEELETLPIISESILNELDPGEKASGYIEIHLGDDQPEYIFKREFSTFVTNSGYNDQKSDLTLQVQKGNQWEMSSNPQTILNEILPSQVKDYFMFDGEALTEFFEEGFKERVKSGIIDVSHIGILNDSIDHVKKVRDEIERKAGNLEGKAGKLKQELDEKKDNLEGLKSEKEDLKSTKQDIQTEINRIDRKLRGAKDEEVQKLIETRDNLEQDIDNLQKERKEYRKEISDVLITTGPAIYSLDALNYAETKLDELKQKGQLPPKIQDWFIDDLVNRGTCLCGRSIDSESDAEAHLLEMKESMTDVNTDNIEGKSEIPRIIRDGNDGAEKILQRRKRIRQKTNEIEEKDKRLTDINNQLKATNIPDDVDVAELARQQENLEEKKEKKIKEIGRKDAEISTTKDEVDSKRKELNRELKKEDRHQSIVNQVEFAYQSTTEMESIKTKILRQIRSETQKNMERYFNELIWKTDDYTITLENDYTIEVSGPGSDGNRIGSLSAGEKQVLALSFMAALSDISGFNAPVLIDTPLGRISSNPKKDIAQNLPDYLEGTQMTFLMTDEEYTEGVQSMMEHKVVNEYQLVYDNGTTEVISQ</sequence>
<evidence type="ECO:0000256" key="1">
    <source>
        <dbReference type="ARBA" id="ARBA00023054"/>
    </source>
</evidence>
<dbReference type="AlphaFoldDB" id="Q18IG5"/>
<keyword evidence="6" id="KW-1185">Reference proteome</keyword>
<feature type="domain" description="Rad50/SbcC-type AAA" evidence="4">
    <location>
        <begin position="6"/>
        <end position="244"/>
    </location>
</feature>
<evidence type="ECO:0000313" key="5">
    <source>
        <dbReference type="EMBL" id="CAJ52207.2"/>
    </source>
</evidence>
<dbReference type="Gene3D" id="3.40.50.300">
    <property type="entry name" value="P-loop containing nucleotide triphosphate hydrolases"/>
    <property type="match status" value="2"/>
</dbReference>
<dbReference type="GO" id="GO:0006302">
    <property type="term" value="P:double-strand break repair"/>
    <property type="evidence" value="ECO:0007669"/>
    <property type="project" value="InterPro"/>
</dbReference>
<name>Q18IG5_HALWD</name>
<accession>Q18IG5</accession>
<feature type="coiled-coil region" evidence="3">
    <location>
        <begin position="192"/>
        <end position="297"/>
    </location>
</feature>
<dbReference type="RefSeq" id="WP_143704714.1">
    <property type="nucleotide sequence ID" value="NC_008212.1"/>
</dbReference>
<dbReference type="HOGENOM" id="CLU_024631_1_0_2"/>
<organism evidence="5 6">
    <name type="scientific">Haloquadratum walsbyi (strain DSM 16790 / HBSQ001)</name>
    <dbReference type="NCBI Taxonomy" id="362976"/>
    <lineage>
        <taxon>Archaea</taxon>
        <taxon>Methanobacteriati</taxon>
        <taxon>Methanobacteriota</taxon>
        <taxon>Stenosarchaea group</taxon>
        <taxon>Halobacteria</taxon>
        <taxon>Halobacteriales</taxon>
        <taxon>Haloferacaceae</taxon>
        <taxon>Haloquadratum</taxon>
    </lineage>
</organism>
<dbReference type="SUPFAM" id="SSF52540">
    <property type="entry name" value="P-loop containing nucleoside triphosphate hydrolases"/>
    <property type="match status" value="2"/>
</dbReference>
<comment type="similarity">
    <text evidence="2">Belongs to the Sph1/Sph2 family.</text>
</comment>
<dbReference type="InterPro" id="IPR038729">
    <property type="entry name" value="Rad50/SbcC_AAA"/>
</dbReference>
<protein>
    <recommendedName>
        <fullName evidence="4">Rad50/SbcC-type AAA domain-containing protein</fullName>
    </recommendedName>
</protein>
<gene>
    <name evidence="5" type="ordered locus">HQ_2080A</name>
</gene>
<dbReference type="Pfam" id="PF13476">
    <property type="entry name" value="AAA_23"/>
    <property type="match status" value="1"/>
</dbReference>
<dbReference type="eggNOG" id="arCOG00373">
    <property type="taxonomic scope" value="Archaea"/>
</dbReference>
<evidence type="ECO:0000256" key="3">
    <source>
        <dbReference type="SAM" id="Coils"/>
    </source>
</evidence>
<proteinExistence type="inferred from homology"/>
<dbReference type="GeneID" id="4194703"/>